<keyword evidence="3" id="KW-1185">Reference proteome</keyword>
<organism evidence="2 3">
    <name type="scientific">Pleurotus eryngii</name>
    <name type="common">Boletus of the steppes</name>
    <dbReference type="NCBI Taxonomy" id="5323"/>
    <lineage>
        <taxon>Eukaryota</taxon>
        <taxon>Fungi</taxon>
        <taxon>Dikarya</taxon>
        <taxon>Basidiomycota</taxon>
        <taxon>Agaricomycotina</taxon>
        <taxon>Agaricomycetes</taxon>
        <taxon>Agaricomycetidae</taxon>
        <taxon>Agaricales</taxon>
        <taxon>Pleurotineae</taxon>
        <taxon>Pleurotaceae</taxon>
        <taxon>Pleurotus</taxon>
    </lineage>
</organism>
<protein>
    <submittedName>
        <fullName evidence="2">Uncharacterized protein</fullName>
    </submittedName>
</protein>
<sequence length="385" mass="43374">MAEADELASLSPSLPVLLLDNNLPLSDPPSSLVLDHPMDDLDDQPPPELQSSRTIHPHLTGDICDVQGQLLPPNTPPPPRDQPELEWAPFAGPSEFMLADLLFHKVEMSASHQNELFDIVDLMMEAYGDASPFANLQDMYDHIDSVHIGGVSWECLVSVPRDDLPANAPLWKTKSYEVWYRNPDAILRNLLDNPDFNGKFDYTPYVELDATGRRQWADFMSANFAWHHSSMIYDENPINNKGTMYCLIITGSDKTTVSVATGQVEYHPGYMSIGNVHNGVWRAHRNTVVPFIFFAIPKSDWKYDGDPDFRTFKHQLYHSSVAAVLGHIKSSMKTPVVRWCLDGHFRRMIFDLEPVIADYPEQVLLAGIVQGWCAKCTGLPENLDN</sequence>
<reference evidence="2" key="1">
    <citation type="submission" date="2020-11" db="EMBL/GenBank/DDBJ databases">
        <authorList>
            <consortium name="DOE Joint Genome Institute"/>
            <person name="Ahrendt S."/>
            <person name="Riley R."/>
            <person name="Andreopoulos W."/>
            <person name="Labutti K."/>
            <person name="Pangilinan J."/>
            <person name="Ruiz-Duenas F.J."/>
            <person name="Barrasa J.M."/>
            <person name="Sanchez-Garcia M."/>
            <person name="Camarero S."/>
            <person name="Miyauchi S."/>
            <person name="Serrano A."/>
            <person name="Linde D."/>
            <person name="Babiker R."/>
            <person name="Drula E."/>
            <person name="Ayuso-Fernandez I."/>
            <person name="Pacheco R."/>
            <person name="Padilla G."/>
            <person name="Ferreira P."/>
            <person name="Barriuso J."/>
            <person name="Kellner H."/>
            <person name="Castanera R."/>
            <person name="Alfaro M."/>
            <person name="Ramirez L."/>
            <person name="Pisabarro A.G."/>
            <person name="Kuo A."/>
            <person name="Tritt A."/>
            <person name="Lipzen A."/>
            <person name="He G."/>
            <person name="Yan M."/>
            <person name="Ng V."/>
            <person name="Cullen D."/>
            <person name="Martin F."/>
            <person name="Rosso M.-N."/>
            <person name="Henrissat B."/>
            <person name="Hibbett D."/>
            <person name="Martinez A.T."/>
            <person name="Grigoriev I.V."/>
        </authorList>
    </citation>
    <scope>NUCLEOTIDE SEQUENCE</scope>
    <source>
        <strain evidence="2">ATCC 90797</strain>
    </source>
</reference>
<feature type="region of interest" description="Disordered" evidence="1">
    <location>
        <begin position="29"/>
        <end position="55"/>
    </location>
</feature>
<evidence type="ECO:0000313" key="2">
    <source>
        <dbReference type="EMBL" id="KAF9501415.1"/>
    </source>
</evidence>
<dbReference type="Pfam" id="PF18759">
    <property type="entry name" value="Plavaka"/>
    <property type="match status" value="1"/>
</dbReference>
<evidence type="ECO:0000313" key="3">
    <source>
        <dbReference type="Proteomes" id="UP000807025"/>
    </source>
</evidence>
<dbReference type="AlphaFoldDB" id="A0A9P6DKY7"/>
<evidence type="ECO:0000256" key="1">
    <source>
        <dbReference type="SAM" id="MobiDB-lite"/>
    </source>
</evidence>
<accession>A0A9P6DKY7</accession>
<dbReference type="Proteomes" id="UP000807025">
    <property type="component" value="Unassembled WGS sequence"/>
</dbReference>
<dbReference type="EMBL" id="MU154523">
    <property type="protein sequence ID" value="KAF9501415.1"/>
    <property type="molecule type" value="Genomic_DNA"/>
</dbReference>
<gene>
    <name evidence="2" type="ORF">BDN71DRAFT_1426544</name>
</gene>
<dbReference type="OrthoDB" id="3199698at2759"/>
<dbReference type="InterPro" id="IPR041078">
    <property type="entry name" value="Plavaka"/>
</dbReference>
<comment type="caution">
    <text evidence="2">The sequence shown here is derived from an EMBL/GenBank/DDBJ whole genome shotgun (WGS) entry which is preliminary data.</text>
</comment>
<name>A0A9P6DKY7_PLEER</name>
<proteinExistence type="predicted"/>